<dbReference type="Gene3D" id="3.40.50.300">
    <property type="entry name" value="P-loop containing nucleotide triphosphate hydrolases"/>
    <property type="match status" value="1"/>
</dbReference>
<evidence type="ECO:0008006" key="3">
    <source>
        <dbReference type="Google" id="ProtNLM"/>
    </source>
</evidence>
<dbReference type="CDD" id="cd00882">
    <property type="entry name" value="Ras_like_GTPase"/>
    <property type="match status" value="1"/>
</dbReference>
<dbReference type="Proteomes" id="UP000204391">
    <property type="component" value="Chromosome"/>
</dbReference>
<sequence>MSERKYYMSGHTAQGLKSFSESNLQDIENVFTLNHPSTSLKTEIFKQIISDFDDTCDIETIKSIHGNEFIDGVIIRDKSLAVISEQLSKSEDISEVDLKNNTDLDELEEQFAKQQSLTNAAYEDFVTGLKVHDDLEEIYINEMDFTKADEVTAGFIGKLVTSTSKSGGEGYIYHRLFGTNTKDGVVNVVSELIESVSKTYFIKGRAGTGKSTFMKKIANACTDQGFDVEMYHCSFDSNSIDMVLVRELDFCIFDSTDPHEFFPERENDEIIDLYEELVTPGTDEKYATEIDKLNNEYKSYMKKGIEHLKEAGFYQSQLEEKFKSVDEADVNEVIDYIFNQIK</sequence>
<dbReference type="SUPFAM" id="SSF52540">
    <property type="entry name" value="P-loop containing nucleoside triphosphate hydrolases"/>
    <property type="match status" value="1"/>
</dbReference>
<dbReference type="InterPro" id="IPR027417">
    <property type="entry name" value="P-loop_NTPase"/>
</dbReference>
<dbReference type="KEGG" id="vne:CFK40_06600"/>
<dbReference type="AlphaFoldDB" id="A0A221MAN7"/>
<evidence type="ECO:0000313" key="2">
    <source>
        <dbReference type="Proteomes" id="UP000204391"/>
    </source>
</evidence>
<organism evidence="1 2">
    <name type="scientific">Virgibacillus necropolis</name>
    <dbReference type="NCBI Taxonomy" id="163877"/>
    <lineage>
        <taxon>Bacteria</taxon>
        <taxon>Bacillati</taxon>
        <taxon>Bacillota</taxon>
        <taxon>Bacilli</taxon>
        <taxon>Bacillales</taxon>
        <taxon>Bacillaceae</taxon>
        <taxon>Virgibacillus</taxon>
    </lineage>
</organism>
<keyword evidence="2" id="KW-1185">Reference proteome</keyword>
<accession>A0A221MAN7</accession>
<name>A0A221MAN7_9BACI</name>
<evidence type="ECO:0000313" key="1">
    <source>
        <dbReference type="EMBL" id="ASN04704.1"/>
    </source>
</evidence>
<dbReference type="OrthoDB" id="9781752at2"/>
<dbReference type="EMBL" id="CP022437">
    <property type="protein sequence ID" value="ASN04704.1"/>
    <property type="molecule type" value="Genomic_DNA"/>
</dbReference>
<protein>
    <recommendedName>
        <fullName evidence="3">ATPase</fullName>
    </recommendedName>
</protein>
<dbReference type="RefSeq" id="WP_089531555.1">
    <property type="nucleotide sequence ID" value="NZ_CP022437.1"/>
</dbReference>
<gene>
    <name evidence="1" type="ORF">CFK40_06600</name>
</gene>
<proteinExistence type="predicted"/>
<reference evidence="1 2" key="1">
    <citation type="journal article" date="2003" name="Int. J. Syst. Evol. Microbiol.">
        <title>Virgibacillus carmonensis sp. nov., Virgibacillus necropolis sp. nov. and Virgibacillus picturae sp. nov., three novel species isolated from deteriorated mural paintings, transfer of the species of the genus salibacillus to Virgibacillus, as Virgibacillus marismortui comb. nov. and Virgibacillus salexigens comb. nov., and emended description of the genus Virgibacillus.</title>
        <authorList>
            <person name="Heyrman J."/>
            <person name="Logan N.A."/>
            <person name="Busse H.J."/>
            <person name="Balcaen A."/>
            <person name="Lebbe L."/>
            <person name="Rodriguez-Diaz M."/>
            <person name="Swings J."/>
            <person name="De Vos P."/>
        </authorList>
    </citation>
    <scope>NUCLEOTIDE SEQUENCE [LARGE SCALE GENOMIC DNA]</scope>
    <source>
        <strain evidence="1 2">LMG 19488</strain>
    </source>
</reference>